<feature type="region of interest" description="Disordered" evidence="1">
    <location>
        <begin position="162"/>
        <end position="189"/>
    </location>
</feature>
<accession>A0A067TRP4</accession>
<feature type="compositionally biased region" description="Low complexity" evidence="1">
    <location>
        <begin position="163"/>
        <end position="174"/>
    </location>
</feature>
<protein>
    <submittedName>
        <fullName evidence="2">Uncharacterized protein</fullName>
    </submittedName>
</protein>
<proteinExistence type="predicted"/>
<sequence>MSRVAPQSLEVLRTSPVRGQLEPYDPRTPKGCRYIQTTDTPDELKVLLPPGTASMYEQLLKLENYELSKKPAVSWERIMEIRHLKDRMIRKCQKLAKTTMPIARTSSRGESFVFQTFVAPPDFRVKEMEKWFRDQQKRGTSVPRRTIESGLAAMHDLSIAGPSSSRQLVPSSSSKLPMQRSITNPEPPTKIRQSLLYKPLPIIQPSRSLQSVRGTPLATAPPPGPFNPADMFSPPPLPVLLLSQREDYGLDSQAEESGPTFNVAAPEQLTEAVPSDVPPESTLRPVLSRRPSCIKRNSMGEFKTVSWADNNEQELDNQFSKYASAAREAQASGKWEEVRVLYLEQIAGLENLHLQVKEGLEHLRSETDHLQRIDETIRRQRGTLDATFQEFEQKQALFQEKVQEALTEANDALNRQGLKRELEAINEA</sequence>
<dbReference type="AlphaFoldDB" id="A0A067TRP4"/>
<dbReference type="OrthoDB" id="3258282at2759"/>
<keyword evidence="3" id="KW-1185">Reference proteome</keyword>
<dbReference type="STRING" id="685588.A0A067TRP4"/>
<name>A0A067TRP4_GALM3</name>
<evidence type="ECO:0000256" key="1">
    <source>
        <dbReference type="SAM" id="MobiDB-lite"/>
    </source>
</evidence>
<gene>
    <name evidence="2" type="ORF">GALMADRAFT_233423</name>
</gene>
<evidence type="ECO:0000313" key="3">
    <source>
        <dbReference type="Proteomes" id="UP000027222"/>
    </source>
</evidence>
<dbReference type="Proteomes" id="UP000027222">
    <property type="component" value="Unassembled WGS sequence"/>
</dbReference>
<dbReference type="HOGENOM" id="CLU_548636_0_0_1"/>
<organism evidence="2 3">
    <name type="scientific">Galerina marginata (strain CBS 339.88)</name>
    <dbReference type="NCBI Taxonomy" id="685588"/>
    <lineage>
        <taxon>Eukaryota</taxon>
        <taxon>Fungi</taxon>
        <taxon>Dikarya</taxon>
        <taxon>Basidiomycota</taxon>
        <taxon>Agaricomycotina</taxon>
        <taxon>Agaricomycetes</taxon>
        <taxon>Agaricomycetidae</taxon>
        <taxon>Agaricales</taxon>
        <taxon>Agaricineae</taxon>
        <taxon>Strophariaceae</taxon>
        <taxon>Galerina</taxon>
    </lineage>
</organism>
<reference evidence="3" key="1">
    <citation type="journal article" date="2014" name="Proc. Natl. Acad. Sci. U.S.A.">
        <title>Extensive sampling of basidiomycete genomes demonstrates inadequacy of the white-rot/brown-rot paradigm for wood decay fungi.</title>
        <authorList>
            <person name="Riley R."/>
            <person name="Salamov A.A."/>
            <person name="Brown D.W."/>
            <person name="Nagy L.G."/>
            <person name="Floudas D."/>
            <person name="Held B.W."/>
            <person name="Levasseur A."/>
            <person name="Lombard V."/>
            <person name="Morin E."/>
            <person name="Otillar R."/>
            <person name="Lindquist E.A."/>
            <person name="Sun H."/>
            <person name="LaButti K.M."/>
            <person name="Schmutz J."/>
            <person name="Jabbour D."/>
            <person name="Luo H."/>
            <person name="Baker S.E."/>
            <person name="Pisabarro A.G."/>
            <person name="Walton J.D."/>
            <person name="Blanchette R.A."/>
            <person name="Henrissat B."/>
            <person name="Martin F."/>
            <person name="Cullen D."/>
            <person name="Hibbett D.S."/>
            <person name="Grigoriev I.V."/>
        </authorList>
    </citation>
    <scope>NUCLEOTIDE SEQUENCE [LARGE SCALE GENOMIC DNA]</scope>
    <source>
        <strain evidence="3">CBS 339.88</strain>
    </source>
</reference>
<evidence type="ECO:0000313" key="2">
    <source>
        <dbReference type="EMBL" id="KDR84947.1"/>
    </source>
</evidence>
<dbReference type="EMBL" id="KL142367">
    <property type="protein sequence ID" value="KDR84947.1"/>
    <property type="molecule type" value="Genomic_DNA"/>
</dbReference>